<name>A0AB37YW87_9BACI</name>
<protein>
    <submittedName>
        <fullName evidence="1">Uncharacterized protein</fullName>
    </submittedName>
</protein>
<accession>A0AB37YW87</accession>
<dbReference type="AlphaFoldDB" id="A0AB37YW87"/>
<sequence length="27" mass="3191">MGVEIGYIREFLGEKQAILKRYEENTC</sequence>
<evidence type="ECO:0000313" key="2">
    <source>
        <dbReference type="Proteomes" id="UP000195728"/>
    </source>
</evidence>
<proteinExistence type="predicted"/>
<evidence type="ECO:0000313" key="1">
    <source>
        <dbReference type="EMBL" id="SCC55153.1"/>
    </source>
</evidence>
<dbReference type="Proteomes" id="UP000195728">
    <property type="component" value="Unassembled WGS sequence"/>
</dbReference>
<organism evidence="1 2">
    <name type="scientific">Bacillus wiedmannii</name>
    <dbReference type="NCBI Taxonomy" id="1890302"/>
    <lineage>
        <taxon>Bacteria</taxon>
        <taxon>Bacillati</taxon>
        <taxon>Bacillota</taxon>
        <taxon>Bacilli</taxon>
        <taxon>Bacillales</taxon>
        <taxon>Bacillaceae</taxon>
        <taxon>Bacillus</taxon>
        <taxon>Bacillus cereus group</taxon>
    </lineage>
</organism>
<gene>
    <name evidence="1" type="ORF">BC10311_04319</name>
</gene>
<comment type="caution">
    <text evidence="1">The sequence shown here is derived from an EMBL/GenBank/DDBJ whole genome shotgun (WGS) entry which is preliminary data.</text>
</comment>
<dbReference type="EMBL" id="FMBG01000021">
    <property type="protein sequence ID" value="SCC55153.1"/>
    <property type="molecule type" value="Genomic_DNA"/>
</dbReference>
<reference evidence="1 2" key="1">
    <citation type="submission" date="2016-08" db="EMBL/GenBank/DDBJ databases">
        <authorList>
            <person name="Loux V."/>
            <person name="Rue O."/>
        </authorList>
    </citation>
    <scope>NUCLEOTIDE SEQUENCE [LARGE SCALE GENOMIC DNA]</scope>
    <source>
        <strain evidence="1 2">WSBC_10311</strain>
    </source>
</reference>